<dbReference type="EMBL" id="BAABAS010000029">
    <property type="protein sequence ID" value="GAA4241797.1"/>
    <property type="molecule type" value="Genomic_DNA"/>
</dbReference>
<accession>A0ABP8CPD1</accession>
<keyword evidence="2" id="KW-1185">Reference proteome</keyword>
<evidence type="ECO:0000313" key="2">
    <source>
        <dbReference type="Proteomes" id="UP001501710"/>
    </source>
</evidence>
<organism evidence="1 2">
    <name type="scientific">Actinomadura meridiana</name>
    <dbReference type="NCBI Taxonomy" id="559626"/>
    <lineage>
        <taxon>Bacteria</taxon>
        <taxon>Bacillati</taxon>
        <taxon>Actinomycetota</taxon>
        <taxon>Actinomycetes</taxon>
        <taxon>Streptosporangiales</taxon>
        <taxon>Thermomonosporaceae</taxon>
        <taxon>Actinomadura</taxon>
    </lineage>
</organism>
<sequence>MKITDQQVAVLRAQLVGNREEHLKLMRQLDPDEANTCYTTLVAAAFIAATEDHFRKDGKVAEESEVIDFVARMRQKDDDIAETISPEIAESMILDILGKGTAVDADPDRMFGHQAFLLAVMVSEREFTDSALDSFLREARELADGHLAN</sequence>
<reference evidence="2" key="1">
    <citation type="journal article" date="2019" name="Int. J. Syst. Evol. Microbiol.">
        <title>The Global Catalogue of Microorganisms (GCM) 10K type strain sequencing project: providing services to taxonomists for standard genome sequencing and annotation.</title>
        <authorList>
            <consortium name="The Broad Institute Genomics Platform"/>
            <consortium name="The Broad Institute Genome Sequencing Center for Infectious Disease"/>
            <person name="Wu L."/>
            <person name="Ma J."/>
        </authorList>
    </citation>
    <scope>NUCLEOTIDE SEQUENCE [LARGE SCALE GENOMIC DNA]</scope>
    <source>
        <strain evidence="2">JCM 17440</strain>
    </source>
</reference>
<comment type="caution">
    <text evidence="1">The sequence shown here is derived from an EMBL/GenBank/DDBJ whole genome shotgun (WGS) entry which is preliminary data.</text>
</comment>
<protein>
    <submittedName>
        <fullName evidence="1">Uncharacterized protein</fullName>
    </submittedName>
</protein>
<evidence type="ECO:0000313" key="1">
    <source>
        <dbReference type="EMBL" id="GAA4241797.1"/>
    </source>
</evidence>
<dbReference type="RefSeq" id="WP_344906946.1">
    <property type="nucleotide sequence ID" value="NZ_BAABAS010000029.1"/>
</dbReference>
<proteinExistence type="predicted"/>
<dbReference type="Proteomes" id="UP001501710">
    <property type="component" value="Unassembled WGS sequence"/>
</dbReference>
<gene>
    <name evidence="1" type="ORF">GCM10022254_72110</name>
</gene>
<name>A0ABP8CPD1_9ACTN</name>